<dbReference type="PROSITE" id="PS50850">
    <property type="entry name" value="MFS"/>
    <property type="match status" value="1"/>
</dbReference>
<feature type="domain" description="Major facilitator superfamily (MFS) profile" evidence="8">
    <location>
        <begin position="1"/>
        <end position="159"/>
    </location>
</feature>
<keyword evidence="3" id="KW-1003">Cell membrane</keyword>
<dbReference type="PANTHER" id="PTHR43045">
    <property type="entry name" value="SHIKIMATE TRANSPORTER"/>
    <property type="match status" value="1"/>
</dbReference>
<evidence type="ECO:0000256" key="5">
    <source>
        <dbReference type="ARBA" id="ARBA00022989"/>
    </source>
</evidence>
<dbReference type="RefSeq" id="WP_161699315.1">
    <property type="nucleotide sequence ID" value="NZ_JAAAHS010000141.1"/>
</dbReference>
<evidence type="ECO:0000313" key="10">
    <source>
        <dbReference type="Proteomes" id="UP000598297"/>
    </source>
</evidence>
<dbReference type="Pfam" id="PF07690">
    <property type="entry name" value="MFS_1"/>
    <property type="match status" value="1"/>
</dbReference>
<feature type="transmembrane region" description="Helical" evidence="7">
    <location>
        <begin position="39"/>
        <end position="58"/>
    </location>
</feature>
<dbReference type="PANTHER" id="PTHR43045:SF1">
    <property type="entry name" value="SHIKIMATE TRANSPORTER"/>
    <property type="match status" value="1"/>
</dbReference>
<evidence type="ECO:0000256" key="6">
    <source>
        <dbReference type="ARBA" id="ARBA00023136"/>
    </source>
</evidence>
<dbReference type="Proteomes" id="UP000598297">
    <property type="component" value="Unassembled WGS sequence"/>
</dbReference>
<gene>
    <name evidence="9" type="ORF">GUY60_18785</name>
</gene>
<evidence type="ECO:0000256" key="4">
    <source>
        <dbReference type="ARBA" id="ARBA00022692"/>
    </source>
</evidence>
<feature type="transmembrane region" description="Helical" evidence="7">
    <location>
        <begin position="131"/>
        <end position="152"/>
    </location>
</feature>
<keyword evidence="10" id="KW-1185">Reference proteome</keyword>
<proteinExistence type="predicted"/>
<dbReference type="SUPFAM" id="SSF103473">
    <property type="entry name" value="MFS general substrate transporter"/>
    <property type="match status" value="1"/>
</dbReference>
<feature type="transmembrane region" description="Helical" evidence="7">
    <location>
        <begin position="6"/>
        <end position="27"/>
    </location>
</feature>
<keyword evidence="2" id="KW-0813">Transport</keyword>
<feature type="transmembrane region" description="Helical" evidence="7">
    <location>
        <begin position="64"/>
        <end position="85"/>
    </location>
</feature>
<comment type="caution">
    <text evidence="9">The sequence shown here is derived from an EMBL/GenBank/DDBJ whole genome shotgun (WGS) entry which is preliminary data.</text>
</comment>
<protein>
    <submittedName>
        <fullName evidence="9">MFS transporter</fullName>
    </submittedName>
</protein>
<evidence type="ECO:0000256" key="2">
    <source>
        <dbReference type="ARBA" id="ARBA00022448"/>
    </source>
</evidence>
<feature type="transmembrane region" description="Helical" evidence="7">
    <location>
        <begin position="106"/>
        <end position="125"/>
    </location>
</feature>
<dbReference type="GO" id="GO:0022857">
    <property type="term" value="F:transmembrane transporter activity"/>
    <property type="evidence" value="ECO:0007669"/>
    <property type="project" value="InterPro"/>
</dbReference>
<reference evidence="9" key="1">
    <citation type="submission" date="2020-01" db="EMBL/GenBank/DDBJ databases">
        <title>Whole-genome analyses of novel actinobacteria.</title>
        <authorList>
            <person name="Sahin N."/>
        </authorList>
    </citation>
    <scope>NUCLEOTIDE SEQUENCE</scope>
    <source>
        <strain evidence="9">YC537</strain>
    </source>
</reference>
<keyword evidence="5 7" id="KW-1133">Transmembrane helix</keyword>
<organism evidence="9 10">
    <name type="scientific">Streptomyces boluensis</name>
    <dbReference type="NCBI Taxonomy" id="1775135"/>
    <lineage>
        <taxon>Bacteria</taxon>
        <taxon>Bacillati</taxon>
        <taxon>Actinomycetota</taxon>
        <taxon>Actinomycetes</taxon>
        <taxon>Kitasatosporales</taxon>
        <taxon>Streptomycetaceae</taxon>
        <taxon>Streptomyces</taxon>
    </lineage>
</organism>
<comment type="subcellular location">
    <subcellularLocation>
        <location evidence="1">Cell membrane</location>
        <topology evidence="1">Multi-pass membrane protein</topology>
    </subcellularLocation>
</comment>
<dbReference type="Gene3D" id="1.20.1250.20">
    <property type="entry name" value="MFS general substrate transporter like domains"/>
    <property type="match status" value="1"/>
</dbReference>
<evidence type="ECO:0000256" key="1">
    <source>
        <dbReference type="ARBA" id="ARBA00004651"/>
    </source>
</evidence>
<dbReference type="AlphaFoldDB" id="A0A964UV27"/>
<evidence type="ECO:0000256" key="7">
    <source>
        <dbReference type="SAM" id="Phobius"/>
    </source>
</evidence>
<dbReference type="InterPro" id="IPR036259">
    <property type="entry name" value="MFS_trans_sf"/>
</dbReference>
<evidence type="ECO:0000313" key="9">
    <source>
        <dbReference type="EMBL" id="NBE53432.1"/>
    </source>
</evidence>
<keyword evidence="6 7" id="KW-0472">Membrane</keyword>
<sequence>MTIDKSAMLGAVMAATALTLVAIPLFGRWSDRSERFRKGLFLAGVAGVIVLPFPWFALLDTGSYALMLVGFVLLFTAWSATYAAMPTFFARVFPVEVRYTGLSAGYTLGTVLGGGFAPMIATYLLDRTGGWSAIALYLSLAGVISLVAPASCASVRTSRPRANWPTRSRR</sequence>
<dbReference type="EMBL" id="JAAAHS010000141">
    <property type="protein sequence ID" value="NBE53432.1"/>
    <property type="molecule type" value="Genomic_DNA"/>
</dbReference>
<name>A0A964UV27_9ACTN</name>
<evidence type="ECO:0000259" key="8">
    <source>
        <dbReference type="PROSITE" id="PS50850"/>
    </source>
</evidence>
<dbReference type="InterPro" id="IPR011701">
    <property type="entry name" value="MFS"/>
</dbReference>
<dbReference type="GO" id="GO:0005886">
    <property type="term" value="C:plasma membrane"/>
    <property type="evidence" value="ECO:0007669"/>
    <property type="project" value="UniProtKB-SubCell"/>
</dbReference>
<dbReference type="OrthoDB" id="9066401at2"/>
<evidence type="ECO:0000256" key="3">
    <source>
        <dbReference type="ARBA" id="ARBA00022475"/>
    </source>
</evidence>
<accession>A0A964UV27</accession>
<keyword evidence="4 7" id="KW-0812">Transmembrane</keyword>
<dbReference type="InterPro" id="IPR020846">
    <property type="entry name" value="MFS_dom"/>
</dbReference>